<dbReference type="AlphaFoldDB" id="A0A3B3SS60"/>
<feature type="compositionally biased region" description="Gly residues" evidence="3">
    <location>
        <begin position="638"/>
        <end position="647"/>
    </location>
</feature>
<evidence type="ECO:0000313" key="5">
    <source>
        <dbReference type="Ensembl" id="ENSPKIP00000033155.1"/>
    </source>
</evidence>
<feature type="compositionally biased region" description="Acidic residues" evidence="3">
    <location>
        <begin position="365"/>
        <end position="376"/>
    </location>
</feature>
<dbReference type="InterPro" id="IPR016024">
    <property type="entry name" value="ARM-type_fold"/>
</dbReference>
<dbReference type="Pfam" id="PF13251">
    <property type="entry name" value="DUF4042"/>
    <property type="match status" value="1"/>
</dbReference>
<dbReference type="PANTHER" id="PTHR13366">
    <property type="entry name" value="MALARIA ANTIGEN-RELATED"/>
    <property type="match status" value="1"/>
</dbReference>
<dbReference type="CTD" id="63897"/>
<dbReference type="Gene3D" id="1.25.10.10">
    <property type="entry name" value="Leucine-rich Repeat Variant"/>
    <property type="match status" value="3"/>
</dbReference>
<dbReference type="InterPro" id="IPR052107">
    <property type="entry name" value="HEAT6"/>
</dbReference>
<reference evidence="5" key="1">
    <citation type="submission" date="2025-08" db="UniProtKB">
        <authorList>
            <consortium name="Ensembl"/>
        </authorList>
    </citation>
    <scope>IDENTIFICATION</scope>
</reference>
<evidence type="ECO:0000256" key="2">
    <source>
        <dbReference type="ARBA" id="ARBA00022737"/>
    </source>
</evidence>
<keyword evidence="2" id="KW-0677">Repeat</keyword>
<name>A0A3B3SS60_9TELE</name>
<reference evidence="5" key="2">
    <citation type="submission" date="2025-09" db="UniProtKB">
        <authorList>
            <consortium name="Ensembl"/>
        </authorList>
    </citation>
    <scope>IDENTIFICATION</scope>
</reference>
<dbReference type="InterPro" id="IPR025283">
    <property type="entry name" value="DUF4042"/>
</dbReference>
<feature type="compositionally biased region" description="Basic residues" evidence="3">
    <location>
        <begin position="343"/>
        <end position="355"/>
    </location>
</feature>
<organism evidence="5 6">
    <name type="scientific">Paramormyrops kingsleyae</name>
    <dbReference type="NCBI Taxonomy" id="1676925"/>
    <lineage>
        <taxon>Eukaryota</taxon>
        <taxon>Metazoa</taxon>
        <taxon>Chordata</taxon>
        <taxon>Craniata</taxon>
        <taxon>Vertebrata</taxon>
        <taxon>Euteleostomi</taxon>
        <taxon>Actinopterygii</taxon>
        <taxon>Neopterygii</taxon>
        <taxon>Teleostei</taxon>
        <taxon>Osteoglossocephala</taxon>
        <taxon>Osteoglossomorpha</taxon>
        <taxon>Osteoglossiformes</taxon>
        <taxon>Mormyridae</taxon>
        <taxon>Paramormyrops</taxon>
    </lineage>
</organism>
<keyword evidence="6" id="KW-1185">Reference proteome</keyword>
<accession>A0A3B3SS60</accession>
<sequence>MAVNGAMASASSPMRGPLRCFPRPAVVNEAGATPFLESGPVELDRAPPGGSGLQFARCFSKLCSLRPSDSDSLKTELNLLFDQLISENYYSYASDRDVQPEEVCALLVQASRLVQFTQDHLVVKFCQLIHHLLNRLQVIVDEQSLNCLVSYVTQALAVCSCWTRTDILQALAALLYGNGPKCQKYLPDLLGGGGILLRYSDLNQPDLELWRAAVHCMGNLCLGAPGQSHLEEPYRSVCFQTFMQMLQYPRPANVDEAIFCTLLQDALKGMQHFLNSEKGKLAVGEQLGTLLAVFKKHMFFGLPGMNVEMPGVLYPTPLPQYDGRTPAKTEVQRNPPVQNRPPGNKKRKSRGRGKKVGSEGRRDEDGEEGQEVESDTGAEPSRVRMAEAPGRWIHDSRGTSHLFSQASREGAVAFYSSWKKSSSDSEISDPEGGMQSKLRLYQARVRQGALHCFLSVIRCVEKRALYGYWSSFVPDAPGVGGPPPLTLLTIALKDPSPKVRAGSLQVLSALLEGSRQFLSAAEDTGAPRQAFTPFSVTLAASLRELHRCLLLALLAESSPQTLTQVIKCLAHLVSNVPYSRLRPGLLASLWRQIRPYIRHRDVNVRVSCLTLLGAVVSAQAPLPEVQLLLQQPAGSGGITGTLGGTSSGGATPQEQQQSWRRGPAKDYPPPPAPAEADTTPGAQCWLLQLCVSLVVQPREDPYSDSDAASAPSGTMEPPPVRLEALQVLAHLVRGYFALVQSHLLELGEVCTQCLQEADPSIQLHGAKLLEELGSGVIQQHREESAVAPASRVPVSQVVQFWSEVLSGPLSGALQSEHHPTLQTSSCDALSAILPQAFSQLPDRTQVLCLTVLLGLTYSENSLVKAAAVRALGVYVLFPSLREDVMFVADAANAVLTALGDHSPNVRAKAAWSLGNLTDTLIVNMASVGRDFQEEFSDMLLLQMLCSATRASSDKDRVKSNAVRALGNLLRFLRAAHLSRPGFEGPVEDAVQALIETVRSDCTMKVRWNACYALGNAFRNPALPLGTANWTPDAFSALCHAVTACRNFKVRIKSAAALSVPGGRGCYGDTAQFAHVWQALTQALEHSGEAGDFLEYRYCAGLRWQLCFSMLHLLGLAQPRDLPALAAPLAGEAGPTLHGYLVRYHLDGSDRGEGDGPAGAAQPQERLRELEEVLKQLQLLPGGDSNTEQAKAQVLAFLNDVLRSCSELQDPSS</sequence>
<feature type="region of interest" description="Disordered" evidence="3">
    <location>
        <begin position="318"/>
        <end position="383"/>
    </location>
</feature>
<dbReference type="GeneTree" id="ENSGT00390000016675"/>
<dbReference type="OrthoDB" id="66533at2759"/>
<evidence type="ECO:0000256" key="1">
    <source>
        <dbReference type="ARBA" id="ARBA00015263"/>
    </source>
</evidence>
<evidence type="ECO:0000313" key="6">
    <source>
        <dbReference type="Proteomes" id="UP000261540"/>
    </source>
</evidence>
<protein>
    <recommendedName>
        <fullName evidence="1">HEAT repeat-containing protein 6</fullName>
    </recommendedName>
</protein>
<evidence type="ECO:0000259" key="4">
    <source>
        <dbReference type="Pfam" id="PF13251"/>
    </source>
</evidence>
<dbReference type="SUPFAM" id="SSF48371">
    <property type="entry name" value="ARM repeat"/>
    <property type="match status" value="2"/>
</dbReference>
<dbReference type="Pfam" id="PF02985">
    <property type="entry name" value="HEAT"/>
    <property type="match status" value="1"/>
</dbReference>
<dbReference type="Proteomes" id="UP000261540">
    <property type="component" value="Unplaced"/>
</dbReference>
<dbReference type="InterPro" id="IPR011989">
    <property type="entry name" value="ARM-like"/>
</dbReference>
<dbReference type="STRING" id="1676925.ENSPKIP00000033155"/>
<feature type="region of interest" description="Disordered" evidence="3">
    <location>
        <begin position="638"/>
        <end position="678"/>
    </location>
</feature>
<proteinExistence type="predicted"/>
<feature type="compositionally biased region" description="Polar residues" evidence="3">
    <location>
        <begin position="650"/>
        <end position="659"/>
    </location>
</feature>
<dbReference type="PANTHER" id="PTHR13366:SF0">
    <property type="entry name" value="HEAT REPEAT-CONTAINING PROTEIN 6"/>
    <property type="match status" value="1"/>
</dbReference>
<dbReference type="Ensembl" id="ENSPKIT00000014040.1">
    <property type="protein sequence ID" value="ENSPKIP00000033155.1"/>
    <property type="gene ID" value="ENSPKIG00000012969.1"/>
</dbReference>
<evidence type="ECO:0000256" key="3">
    <source>
        <dbReference type="SAM" id="MobiDB-lite"/>
    </source>
</evidence>
<feature type="domain" description="DUF4042" evidence="4">
    <location>
        <begin position="444"/>
        <end position="625"/>
    </location>
</feature>
<dbReference type="InterPro" id="IPR000357">
    <property type="entry name" value="HEAT"/>
</dbReference>
<dbReference type="KEGG" id="pki:111833056"/>